<keyword evidence="4" id="KW-0676">Redox-active center</keyword>
<keyword evidence="2" id="KW-0201">Cytochrome c-type biogenesis</keyword>
<evidence type="ECO:0000256" key="1">
    <source>
        <dbReference type="ARBA" id="ARBA00004196"/>
    </source>
</evidence>
<dbReference type="PROSITE" id="PS51352">
    <property type="entry name" value="THIOREDOXIN_2"/>
    <property type="match status" value="1"/>
</dbReference>
<reference evidence="6 7" key="1">
    <citation type="submission" date="2015-01" db="EMBL/GenBank/DDBJ databases">
        <authorList>
            <person name="Xiang T."/>
            <person name="Song Y."/>
            <person name="Huang L."/>
            <person name="Wang B."/>
            <person name="Wu P."/>
        </authorList>
    </citation>
    <scope>NUCLEOTIDE SEQUENCE [LARGE SCALE GENOMIC DNA]</scope>
    <source>
        <strain evidence="6 7">Ccy74</strain>
    </source>
</reference>
<evidence type="ECO:0000259" key="5">
    <source>
        <dbReference type="PROSITE" id="PS51352"/>
    </source>
</evidence>
<evidence type="ECO:0000256" key="3">
    <source>
        <dbReference type="ARBA" id="ARBA00023157"/>
    </source>
</evidence>
<feature type="domain" description="Thioredoxin" evidence="5">
    <location>
        <begin position="194"/>
        <end position="331"/>
    </location>
</feature>
<dbReference type="EMBL" id="CDOG01000003">
    <property type="protein sequence ID" value="CEN35106.1"/>
    <property type="molecule type" value="Genomic_DNA"/>
</dbReference>
<dbReference type="InterPro" id="IPR050553">
    <property type="entry name" value="Thioredoxin_ResA/DsbE_sf"/>
</dbReference>
<dbReference type="PANTHER" id="PTHR42852:SF6">
    <property type="entry name" value="THIOL:DISULFIDE INTERCHANGE PROTEIN DSBE"/>
    <property type="match status" value="1"/>
</dbReference>
<evidence type="ECO:0000313" key="6">
    <source>
        <dbReference type="EMBL" id="CEN35106.1"/>
    </source>
</evidence>
<keyword evidence="3" id="KW-1015">Disulfide bond</keyword>
<dbReference type="CDD" id="cd02966">
    <property type="entry name" value="TlpA_like_family"/>
    <property type="match status" value="1"/>
</dbReference>
<dbReference type="InterPro" id="IPR036249">
    <property type="entry name" value="Thioredoxin-like_sf"/>
</dbReference>
<sequence length="331" mass="38141">MKHTYVLSVLGLLLTLTSCEQQQTKKEQSYTIQGSVDGQTKGKVYLLEFKNREYTAVDSVDINNGNFKFEGNTSEPLVYSLRLNNVGKRANFFLENTNTTLHLNQNWEIESIKGDKNTQLFKQYDDLNEKRALNLDSILKTDNNSPVIAYFLGRNAYMYDYPQLVSLRKQITPELLKNTYIEELDTAINKLEKLQPGNPAPDVIMENPEGKTFKLSDLKGKNVLIDFWATWCPDCLKEIPSLKEIYKTYNSKNFTILSISLDRNKKNWQKAIADGLSWEHGFVENAWKSEAAQTYTLRWLPTYILIDANGTIIARTIESHKMIEEIEKLVK</sequence>
<dbReference type="InterPro" id="IPR025380">
    <property type="entry name" value="DUF4369"/>
</dbReference>
<dbReference type="Gene3D" id="3.40.30.10">
    <property type="entry name" value="Glutaredoxin"/>
    <property type="match status" value="1"/>
</dbReference>
<dbReference type="InterPro" id="IPR013766">
    <property type="entry name" value="Thioredoxin_domain"/>
</dbReference>
<dbReference type="OrthoDB" id="1069091at2"/>
<comment type="subcellular location">
    <subcellularLocation>
        <location evidence="1">Cell envelope</location>
    </subcellularLocation>
</comment>
<evidence type="ECO:0000256" key="2">
    <source>
        <dbReference type="ARBA" id="ARBA00022748"/>
    </source>
</evidence>
<dbReference type="GO" id="GO:0017004">
    <property type="term" value="P:cytochrome complex assembly"/>
    <property type="evidence" value="ECO:0007669"/>
    <property type="project" value="UniProtKB-KW"/>
</dbReference>
<dbReference type="Proteomes" id="UP000038083">
    <property type="component" value="Unassembled WGS sequence"/>
</dbReference>
<organism evidence="6 7">
    <name type="scientific">Capnocytophaga cynodegmi</name>
    <dbReference type="NCBI Taxonomy" id="28189"/>
    <lineage>
        <taxon>Bacteria</taxon>
        <taxon>Pseudomonadati</taxon>
        <taxon>Bacteroidota</taxon>
        <taxon>Flavobacteriia</taxon>
        <taxon>Flavobacteriales</taxon>
        <taxon>Flavobacteriaceae</taxon>
        <taxon>Capnocytophaga</taxon>
    </lineage>
</organism>
<dbReference type="Pfam" id="PF08534">
    <property type="entry name" value="Redoxin"/>
    <property type="match status" value="1"/>
</dbReference>
<evidence type="ECO:0000313" key="7">
    <source>
        <dbReference type="Proteomes" id="UP000038083"/>
    </source>
</evidence>
<dbReference type="Pfam" id="PF14289">
    <property type="entry name" value="DUF4369"/>
    <property type="match status" value="1"/>
</dbReference>
<evidence type="ECO:0000256" key="4">
    <source>
        <dbReference type="ARBA" id="ARBA00023284"/>
    </source>
</evidence>
<dbReference type="GO" id="GO:0030313">
    <property type="term" value="C:cell envelope"/>
    <property type="evidence" value="ECO:0007669"/>
    <property type="project" value="UniProtKB-SubCell"/>
</dbReference>
<name>A0A0B7H668_9FLAO</name>
<dbReference type="SUPFAM" id="SSF52833">
    <property type="entry name" value="Thioredoxin-like"/>
    <property type="match status" value="1"/>
</dbReference>
<dbReference type="RefSeq" id="WP_052457363.1">
    <property type="nucleotide sequence ID" value="NZ_CDOG01000003.1"/>
</dbReference>
<dbReference type="AlphaFoldDB" id="A0A0B7H668"/>
<proteinExistence type="predicted"/>
<dbReference type="PANTHER" id="PTHR42852">
    <property type="entry name" value="THIOL:DISULFIDE INTERCHANGE PROTEIN DSBE"/>
    <property type="match status" value="1"/>
</dbReference>
<gene>
    <name evidence="6" type="primary">ccmG</name>
    <name evidence="6" type="ORF">CCYN74_110133</name>
</gene>
<dbReference type="InterPro" id="IPR013740">
    <property type="entry name" value="Redoxin"/>
</dbReference>
<dbReference type="PROSITE" id="PS51257">
    <property type="entry name" value="PROKAR_LIPOPROTEIN"/>
    <property type="match status" value="1"/>
</dbReference>
<accession>A0A0B7H668</accession>
<protein>
    <submittedName>
        <fullName evidence="6">Thioredoxin family protein</fullName>
    </submittedName>
</protein>
<dbReference type="GO" id="GO:0016491">
    <property type="term" value="F:oxidoreductase activity"/>
    <property type="evidence" value="ECO:0007669"/>
    <property type="project" value="InterPro"/>
</dbReference>